<dbReference type="Pfam" id="PF00903">
    <property type="entry name" value="Glyoxalase"/>
    <property type="match status" value="1"/>
</dbReference>
<proteinExistence type="predicted"/>
<dbReference type="InterPro" id="IPR004360">
    <property type="entry name" value="Glyas_Fos-R_dOase_dom"/>
</dbReference>
<dbReference type="STRING" id="1246995.AFR_27590"/>
<name>U5W3R8_9ACTN</name>
<feature type="domain" description="VOC" evidence="1">
    <location>
        <begin position="10"/>
        <end position="137"/>
    </location>
</feature>
<dbReference type="KEGG" id="afs:AFR_27590"/>
<dbReference type="OrthoDB" id="5242506at2"/>
<dbReference type="PATRIC" id="fig|1246995.3.peg.5592"/>
<dbReference type="SUPFAM" id="SSF54593">
    <property type="entry name" value="Glyoxalase/Bleomycin resistance protein/Dihydroxybiphenyl dioxygenase"/>
    <property type="match status" value="1"/>
</dbReference>
<reference evidence="2 3" key="1">
    <citation type="journal article" date="2014" name="J. Biotechnol.">
        <title>Complete genome sequence of the actinobacterium Actinoplanes friuliensis HAG 010964, producer of the lipopeptide antibiotic friulimycin.</title>
        <authorList>
            <person name="Ruckert C."/>
            <person name="Szczepanowski R."/>
            <person name="Albersmeier A."/>
            <person name="Goesmann A."/>
            <person name="Fischer N."/>
            <person name="Steinkamper A."/>
            <person name="Puhler A."/>
            <person name="Biener R."/>
            <person name="Schwartz D."/>
            <person name="Kalinowski J."/>
        </authorList>
    </citation>
    <scope>NUCLEOTIDE SEQUENCE [LARGE SCALE GENOMIC DNA]</scope>
    <source>
        <strain evidence="2 3">DSM 7358</strain>
    </source>
</reference>
<dbReference type="InterPro" id="IPR037523">
    <property type="entry name" value="VOC_core"/>
</dbReference>
<dbReference type="eggNOG" id="COG0346">
    <property type="taxonomic scope" value="Bacteria"/>
</dbReference>
<gene>
    <name evidence="2" type="ORF">AFR_27590</name>
</gene>
<dbReference type="InterPro" id="IPR029068">
    <property type="entry name" value="Glyas_Bleomycin-R_OHBP_Dase"/>
</dbReference>
<dbReference type="Proteomes" id="UP000017746">
    <property type="component" value="Chromosome"/>
</dbReference>
<accession>U5W3R8</accession>
<sequence>MTDLDRSGSRIDHLNIAVPDLATAVAFYEPVLASIGITKMLEIPPNATPNQPTAMTGFGLDRVKPYFWLIDGGTVGTNMHLAFTVDTRDDVQTFYKTALAAGATSRLEPGVHPEYHDDYFGAFVTDPHGINLEAVCHHPEVTTG</sequence>
<dbReference type="PROSITE" id="PS51819">
    <property type="entry name" value="VOC"/>
    <property type="match status" value="1"/>
</dbReference>
<protein>
    <submittedName>
        <fullName evidence="2">Glyoxalase/bleomycin family protein</fullName>
    </submittedName>
</protein>
<dbReference type="CDD" id="cd07262">
    <property type="entry name" value="VOC_like"/>
    <property type="match status" value="1"/>
</dbReference>
<dbReference type="HOGENOM" id="CLU_046006_6_1_11"/>
<dbReference type="PANTHER" id="PTHR35006:SF2">
    <property type="entry name" value="GLYOXALASE FAMILY PROTEIN (AFU_ORTHOLOGUE AFUA_5G14830)"/>
    <property type="match status" value="1"/>
</dbReference>
<dbReference type="AlphaFoldDB" id="U5W3R8"/>
<evidence type="ECO:0000313" key="3">
    <source>
        <dbReference type="Proteomes" id="UP000017746"/>
    </source>
</evidence>
<dbReference type="Gene3D" id="3.10.180.10">
    <property type="entry name" value="2,3-Dihydroxybiphenyl 1,2-Dioxygenase, domain 1"/>
    <property type="match status" value="1"/>
</dbReference>
<dbReference type="RefSeq" id="WP_023560117.1">
    <property type="nucleotide sequence ID" value="NC_022657.1"/>
</dbReference>
<evidence type="ECO:0000259" key="1">
    <source>
        <dbReference type="PROSITE" id="PS51819"/>
    </source>
</evidence>
<organism evidence="2 3">
    <name type="scientific">Actinoplanes friuliensis DSM 7358</name>
    <dbReference type="NCBI Taxonomy" id="1246995"/>
    <lineage>
        <taxon>Bacteria</taxon>
        <taxon>Bacillati</taxon>
        <taxon>Actinomycetota</taxon>
        <taxon>Actinomycetes</taxon>
        <taxon>Micromonosporales</taxon>
        <taxon>Micromonosporaceae</taxon>
        <taxon>Actinoplanes</taxon>
    </lineage>
</organism>
<evidence type="ECO:0000313" key="2">
    <source>
        <dbReference type="EMBL" id="AGZ43779.1"/>
    </source>
</evidence>
<keyword evidence="3" id="KW-1185">Reference proteome</keyword>
<dbReference type="EMBL" id="CP006272">
    <property type="protein sequence ID" value="AGZ43779.1"/>
    <property type="molecule type" value="Genomic_DNA"/>
</dbReference>
<dbReference type="PANTHER" id="PTHR35006">
    <property type="entry name" value="GLYOXALASE FAMILY PROTEIN (AFU_ORTHOLOGUE AFUA_5G14830)"/>
    <property type="match status" value="1"/>
</dbReference>